<sequence>MKLKAIDASALANIFATVGEFMNEASIVSTKDGIRISGIDPSRVVFLDIFLPSAYFEEYESEEKEIYGFSLKEVNQVLKRVKKNDSITIYTEQEKINVDISDGFERIFKLPILGSSEPQNPSMNLEFPFKAKLLTAVFSEVISDLFNLGDTLIISSKEQKLYLEVRGDLGNSTVELSTDNGGLIESEGSDATSIYGMEYVYNTAPMRKPSDTVELAFGSQLPLKLRYELPQGGYGDFYIAPRVE</sequence>
<reference evidence="1" key="1">
    <citation type="submission" date="2024-07" db="EMBL/GenBank/DDBJ databases">
        <title>Metagenome and Metagenome-Assembled Genomes of Archaea from a hot spring from the geothermal field of Los Azufres, Mexico.</title>
        <authorList>
            <person name="Marin-Paredes R."/>
            <person name="Martinez-Romero E."/>
            <person name="Servin-Garciduenas L.E."/>
        </authorList>
    </citation>
    <scope>NUCLEOTIDE SEQUENCE</scope>
    <source>
        <strain evidence="1">AZ1-454</strain>
    </source>
</reference>
<organism evidence="1 2">
    <name type="scientific">Candidatus Aramenus sulfurataquae</name>
    <dbReference type="NCBI Taxonomy" id="1326980"/>
    <lineage>
        <taxon>Archaea</taxon>
        <taxon>Thermoproteota</taxon>
        <taxon>Thermoprotei</taxon>
        <taxon>Sulfolobales</taxon>
        <taxon>Sulfolobaceae</taxon>
        <taxon>Candidatus Aramenus</taxon>
    </lineage>
</organism>
<comment type="caution">
    <text evidence="1">The sequence shown here is derived from an EMBL/GenBank/DDBJ whole genome shotgun (WGS) entry which is preliminary data.</text>
</comment>
<proteinExistence type="predicted"/>
<evidence type="ECO:0000313" key="2">
    <source>
        <dbReference type="Proteomes" id="UP000053480"/>
    </source>
</evidence>
<dbReference type="Proteomes" id="UP000053480">
    <property type="component" value="Unassembled WGS sequence"/>
</dbReference>
<accession>A0ACC6TNT5</accession>
<gene>
    <name evidence="1" type="ORF">TQ35_0004195</name>
</gene>
<protein>
    <submittedName>
        <fullName evidence="1">DNA polymerase sliding clamp</fullName>
    </submittedName>
</protein>
<dbReference type="EMBL" id="JZWS03000004">
    <property type="protein sequence ID" value="MEW9491388.1"/>
    <property type="molecule type" value="Genomic_DNA"/>
</dbReference>
<name>A0ACC6TNT5_9CREN</name>
<evidence type="ECO:0000313" key="1">
    <source>
        <dbReference type="EMBL" id="MEW9491388.1"/>
    </source>
</evidence>